<evidence type="ECO:0000313" key="2">
    <source>
        <dbReference type="EMBL" id="ADU21274.1"/>
    </source>
</evidence>
<evidence type="ECO:0008006" key="4">
    <source>
        <dbReference type="Google" id="ProtNLM"/>
    </source>
</evidence>
<dbReference type="HOGENOM" id="CLU_547339_0_0_9"/>
<reference evidence="2 3" key="1">
    <citation type="journal article" date="2011" name="J. Bacteriol.">
        <title>Complete genome of the cellulolytic ruminal bacterium Ruminococcus albus 7.</title>
        <authorList>
            <person name="Suen G."/>
            <person name="Stevenson D.M."/>
            <person name="Bruce D.C."/>
            <person name="Chertkov O."/>
            <person name="Copeland A."/>
            <person name="Cheng J.F."/>
            <person name="Detter C."/>
            <person name="Detter J.C."/>
            <person name="Goodwin L.A."/>
            <person name="Han C.S."/>
            <person name="Hauser L.J."/>
            <person name="Ivanova N.N."/>
            <person name="Kyrpides N.C."/>
            <person name="Land M.L."/>
            <person name="Lapidus A."/>
            <person name="Lucas S."/>
            <person name="Ovchinnikova G."/>
            <person name="Pitluck S."/>
            <person name="Tapia R."/>
            <person name="Woyke T."/>
            <person name="Boyum J."/>
            <person name="Mead D."/>
            <person name="Weimer P.J."/>
        </authorList>
    </citation>
    <scope>NUCLEOTIDE SEQUENCE [LARGE SCALE GENOMIC DNA]</scope>
    <source>
        <strain evidence="3">ATCC 27210 / DSM 20455 / JCM 14654 / NCDO 2250 / 7</strain>
    </source>
</reference>
<gene>
    <name evidence="2" type="ordered locus">Rumal_0735</name>
</gene>
<keyword evidence="1" id="KW-0732">Signal</keyword>
<evidence type="ECO:0000256" key="1">
    <source>
        <dbReference type="SAM" id="SignalP"/>
    </source>
</evidence>
<dbReference type="KEGG" id="ral:Rumal_0735"/>
<dbReference type="EMBL" id="CP002403">
    <property type="protein sequence ID" value="ADU21274.1"/>
    <property type="molecule type" value="Genomic_DNA"/>
</dbReference>
<organism evidence="2 3">
    <name type="scientific">Ruminococcus albus (strain ATCC 27210 / DSM 20455 / JCM 14654 / NCDO 2250 / 7)</name>
    <dbReference type="NCBI Taxonomy" id="697329"/>
    <lineage>
        <taxon>Bacteria</taxon>
        <taxon>Bacillati</taxon>
        <taxon>Bacillota</taxon>
        <taxon>Clostridia</taxon>
        <taxon>Eubacteriales</taxon>
        <taxon>Oscillospiraceae</taxon>
        <taxon>Ruminococcus</taxon>
    </lineage>
</organism>
<dbReference type="RefSeq" id="WP_013497460.1">
    <property type="nucleotide sequence ID" value="NC_014833.1"/>
</dbReference>
<dbReference type="AlphaFoldDB" id="E6UI21"/>
<protein>
    <recommendedName>
        <fullName evidence="4">Peptidase M60 domain-containing protein</fullName>
    </recommendedName>
</protein>
<evidence type="ECO:0000313" key="3">
    <source>
        <dbReference type="Proteomes" id="UP000006919"/>
    </source>
</evidence>
<feature type="chain" id="PRO_5003212566" description="Peptidase M60 domain-containing protein" evidence="1">
    <location>
        <begin position="35"/>
        <end position="498"/>
    </location>
</feature>
<proteinExistence type="predicted"/>
<name>E6UI21_RUMA7</name>
<dbReference type="Proteomes" id="UP000006919">
    <property type="component" value="Chromosome"/>
</dbReference>
<dbReference type="OrthoDB" id="10020017at2"/>
<feature type="signal peptide" evidence="1">
    <location>
        <begin position="1"/>
        <end position="34"/>
    </location>
</feature>
<sequence length="498" mass="56361" precursor="true">MIKLPIIKTTSALLASVVLCTTVAAIKPPVTASAASIDFITDTNNNGALNIDESQIKVSSRSYYNTGASFSMVVSDNVIQTKNSENYLPILDRRKITIRVTGTESPSDILDRLTNIDLNATFSYEGKTGFSRAFSNPQVSYYGMVNGRKCYELTYELMSYGSKFSFNLDKINFMGTLSCVYADMSPMNNGISYTIYTVDSPGEDVIISLRNDSSVPYKNIEAWGKRLCLLANSLSQMTGVKRDQLFVAYDVPDVGLRASETAYIHSDQSSRNAIAVTNAEFTDYDLKRLRSDKNELVWGLIHEISHCYCCKSSSHFNDHYNFVANGLWDDYVTNLRGLTAMQNCDNLRQTSVYYEPDGSSASYSYPYNTITDNLHSSDLRYQFMQKMGVLANKKYGNQTGWEKLEEYFAAKTDYNCKTTENKRVAKAVNELLGTNYSLYDENYLMFVNSFRTLYLLTNGKYYGIIYTNEINDFKNFLTKNFGDDYLRKVANSFSFKLD</sequence>
<accession>E6UI21</accession>